<keyword evidence="1" id="KW-0472">Membrane</keyword>
<protein>
    <submittedName>
        <fullName evidence="2">Uncharacterized protein</fullName>
    </submittedName>
</protein>
<keyword evidence="1" id="KW-0812">Transmembrane</keyword>
<feature type="transmembrane region" description="Helical" evidence="1">
    <location>
        <begin position="80"/>
        <end position="98"/>
    </location>
</feature>
<keyword evidence="1" id="KW-1133">Transmembrane helix</keyword>
<dbReference type="KEGG" id="tbg:TbgDal_VIII2220"/>
<dbReference type="RefSeq" id="XP_011775551.1">
    <property type="nucleotide sequence ID" value="XM_011777249.1"/>
</dbReference>
<evidence type="ECO:0000313" key="3">
    <source>
        <dbReference type="Proteomes" id="UP000002316"/>
    </source>
</evidence>
<reference evidence="3" key="1">
    <citation type="journal article" date="2010" name="PLoS Negl. Trop. Dis.">
        <title>The genome sequence of Trypanosoma brucei gambiense, causative agent of chronic human african trypanosomiasis.</title>
        <authorList>
            <person name="Jackson A.P."/>
            <person name="Sanders M."/>
            <person name="Berry A."/>
            <person name="McQuillan J."/>
            <person name="Aslett M.A."/>
            <person name="Quail M.A."/>
            <person name="Chukualim B."/>
            <person name="Capewell P."/>
            <person name="MacLeod A."/>
            <person name="Melville S.E."/>
            <person name="Gibson W."/>
            <person name="Barry J.D."/>
            <person name="Berriman M."/>
            <person name="Hertz-Fowler C."/>
        </authorList>
    </citation>
    <scope>NUCLEOTIDE SEQUENCE [LARGE SCALE GENOMIC DNA]</scope>
    <source>
        <strain evidence="3">MHOM/CI/86/DAL972</strain>
    </source>
</reference>
<dbReference type="GeneID" id="23863394"/>
<accession>C9ZV36</accession>
<dbReference type="AlphaFoldDB" id="C9ZV36"/>
<evidence type="ECO:0000313" key="2">
    <source>
        <dbReference type="EMBL" id="CBH13274.1"/>
    </source>
</evidence>
<dbReference type="Proteomes" id="UP000002316">
    <property type="component" value="Chromosome 8"/>
</dbReference>
<dbReference type="EMBL" id="FN554971">
    <property type="protein sequence ID" value="CBH13274.1"/>
    <property type="molecule type" value="Genomic_DNA"/>
</dbReference>
<sequence>MSSIYTKRALLFASHGFQMLALVPSVRESTETSSWHLFIEIFQVLGCLNESYDDVGSVFRRTKGFLICHRYWWMGLSTGYFFFLVLKPLNIIFIVTLLD</sequence>
<name>C9ZV36_TRYB9</name>
<organism evidence="2 3">
    <name type="scientific">Trypanosoma brucei gambiense (strain MHOM/CI/86/DAL972)</name>
    <dbReference type="NCBI Taxonomy" id="679716"/>
    <lineage>
        <taxon>Eukaryota</taxon>
        <taxon>Discoba</taxon>
        <taxon>Euglenozoa</taxon>
        <taxon>Kinetoplastea</taxon>
        <taxon>Metakinetoplastina</taxon>
        <taxon>Trypanosomatida</taxon>
        <taxon>Trypanosomatidae</taxon>
        <taxon>Trypanosoma</taxon>
    </lineage>
</organism>
<evidence type="ECO:0000256" key="1">
    <source>
        <dbReference type="SAM" id="Phobius"/>
    </source>
</evidence>
<gene>
    <name evidence="2" type="ORF">TbgDal_VIII2220</name>
</gene>
<proteinExistence type="predicted"/>